<dbReference type="RefSeq" id="WP_183655191.1">
    <property type="nucleotide sequence ID" value="NZ_JACIJG010000014.1"/>
</dbReference>
<dbReference type="SUPFAM" id="SSF53335">
    <property type="entry name" value="S-adenosyl-L-methionine-dependent methyltransferases"/>
    <property type="match status" value="1"/>
</dbReference>
<sequence>MAETGKQDFDQEALAEAYDRALALEKSGDFDAAAKAYEEVLKLDPDDHGGAAVRLASMGRGAVPLKAPDAYVATLFDQHAEMFDTILVDQLGYDVPLQLREMLIEMDGDFLAQRMLDLGCGTGLSADALDDMAEHKTGVDISENMIEVAFEKGDYQALFVGEAVRFLETTEEAAWDLIVATDVLPYMGELDKFFAGVANHLEPGGYFGFSSETLDDSRLAGRAFIVGDYQRFAHAQSYVRATLDAHGMDCLRCENITVRSEQGQPVPGHLYIARRR</sequence>
<keyword evidence="2 3" id="KW-0802">TPR repeat</keyword>
<evidence type="ECO:0000313" key="6">
    <source>
        <dbReference type="Proteomes" id="UP000555546"/>
    </source>
</evidence>
<dbReference type="AlphaFoldDB" id="A0A7W9EMJ5"/>
<dbReference type="Pfam" id="PF07719">
    <property type="entry name" value="TPR_2"/>
    <property type="match status" value="1"/>
</dbReference>
<reference evidence="5 6" key="1">
    <citation type="submission" date="2020-08" db="EMBL/GenBank/DDBJ databases">
        <title>Genomic Encyclopedia of Type Strains, Phase IV (KMG-IV): sequencing the most valuable type-strain genomes for metagenomic binning, comparative biology and taxonomic classification.</title>
        <authorList>
            <person name="Goeker M."/>
        </authorList>
    </citation>
    <scope>NUCLEOTIDE SEQUENCE [LARGE SCALE GENOMIC DNA]</scope>
    <source>
        <strain evidence="5 6">DSM 26944</strain>
    </source>
</reference>
<keyword evidence="1" id="KW-0677">Repeat</keyword>
<feature type="repeat" description="TPR" evidence="3">
    <location>
        <begin position="14"/>
        <end position="47"/>
    </location>
</feature>
<proteinExistence type="predicted"/>
<dbReference type="InterPro" id="IPR013105">
    <property type="entry name" value="TPR_2"/>
</dbReference>
<accession>A0A7W9EMJ5</accession>
<organism evidence="5 6">
    <name type="scientific">Brucella daejeonensis</name>
    <dbReference type="NCBI Taxonomy" id="659015"/>
    <lineage>
        <taxon>Bacteria</taxon>
        <taxon>Pseudomonadati</taxon>
        <taxon>Pseudomonadota</taxon>
        <taxon>Alphaproteobacteria</taxon>
        <taxon>Hyphomicrobiales</taxon>
        <taxon>Brucellaceae</taxon>
        <taxon>Brucella/Ochrobactrum group</taxon>
        <taxon>Brucella</taxon>
    </lineage>
</organism>
<evidence type="ECO:0000256" key="3">
    <source>
        <dbReference type="PROSITE-ProRule" id="PRU00339"/>
    </source>
</evidence>
<dbReference type="InterPro" id="IPR029063">
    <property type="entry name" value="SAM-dependent_MTases_sf"/>
</dbReference>
<evidence type="ECO:0000256" key="2">
    <source>
        <dbReference type="ARBA" id="ARBA00022803"/>
    </source>
</evidence>
<protein>
    <submittedName>
        <fullName evidence="5">Putative TPR repeat methyltransferase</fullName>
    </submittedName>
</protein>
<keyword evidence="5" id="KW-0489">Methyltransferase</keyword>
<keyword evidence="6" id="KW-1185">Reference proteome</keyword>
<evidence type="ECO:0000313" key="5">
    <source>
        <dbReference type="EMBL" id="MBB5703467.1"/>
    </source>
</evidence>
<evidence type="ECO:0000259" key="4">
    <source>
        <dbReference type="Pfam" id="PF08241"/>
    </source>
</evidence>
<dbReference type="EMBL" id="JACIJG010000014">
    <property type="protein sequence ID" value="MBB5703467.1"/>
    <property type="molecule type" value="Genomic_DNA"/>
</dbReference>
<dbReference type="Gene3D" id="3.40.50.150">
    <property type="entry name" value="Vaccinia Virus protein VP39"/>
    <property type="match status" value="1"/>
</dbReference>
<name>A0A7W9EMJ5_9HYPH</name>
<dbReference type="InterPro" id="IPR019734">
    <property type="entry name" value="TPR_rpt"/>
</dbReference>
<comment type="caution">
    <text evidence="5">The sequence shown here is derived from an EMBL/GenBank/DDBJ whole genome shotgun (WGS) entry which is preliminary data.</text>
</comment>
<dbReference type="GO" id="GO:0008757">
    <property type="term" value="F:S-adenosylmethionine-dependent methyltransferase activity"/>
    <property type="evidence" value="ECO:0007669"/>
    <property type="project" value="InterPro"/>
</dbReference>
<dbReference type="Proteomes" id="UP000555546">
    <property type="component" value="Unassembled WGS sequence"/>
</dbReference>
<dbReference type="PROSITE" id="PS50005">
    <property type="entry name" value="TPR"/>
    <property type="match status" value="1"/>
</dbReference>
<evidence type="ECO:0000256" key="1">
    <source>
        <dbReference type="ARBA" id="ARBA00022737"/>
    </source>
</evidence>
<dbReference type="CDD" id="cd02440">
    <property type="entry name" value="AdoMet_MTases"/>
    <property type="match status" value="1"/>
</dbReference>
<gene>
    <name evidence="5" type="ORF">FHS76_003371</name>
</gene>
<dbReference type="GO" id="GO:0032259">
    <property type="term" value="P:methylation"/>
    <property type="evidence" value="ECO:0007669"/>
    <property type="project" value="UniProtKB-KW"/>
</dbReference>
<dbReference type="InterPro" id="IPR011990">
    <property type="entry name" value="TPR-like_helical_dom_sf"/>
</dbReference>
<feature type="domain" description="Methyltransferase type 11" evidence="4">
    <location>
        <begin position="116"/>
        <end position="207"/>
    </location>
</feature>
<dbReference type="PANTHER" id="PTHR43861">
    <property type="entry name" value="TRANS-ACONITATE 2-METHYLTRANSFERASE-RELATED"/>
    <property type="match status" value="1"/>
</dbReference>
<keyword evidence="5" id="KW-0808">Transferase</keyword>
<dbReference type="SUPFAM" id="SSF48452">
    <property type="entry name" value="TPR-like"/>
    <property type="match status" value="1"/>
</dbReference>
<dbReference type="SMART" id="SM00028">
    <property type="entry name" value="TPR"/>
    <property type="match status" value="1"/>
</dbReference>
<dbReference type="InterPro" id="IPR013216">
    <property type="entry name" value="Methyltransf_11"/>
</dbReference>
<dbReference type="Gene3D" id="1.25.40.10">
    <property type="entry name" value="Tetratricopeptide repeat domain"/>
    <property type="match status" value="1"/>
</dbReference>
<dbReference type="Pfam" id="PF08241">
    <property type="entry name" value="Methyltransf_11"/>
    <property type="match status" value="1"/>
</dbReference>